<keyword evidence="5" id="KW-1185">Reference proteome</keyword>
<evidence type="ECO:0000259" key="3">
    <source>
        <dbReference type="Pfam" id="PF09949"/>
    </source>
</evidence>
<dbReference type="InterPro" id="IPR019236">
    <property type="entry name" value="APP1_cat"/>
</dbReference>
<dbReference type="GO" id="GO:0008195">
    <property type="term" value="F:phosphatidate phosphatase activity"/>
    <property type="evidence" value="ECO:0007669"/>
    <property type="project" value="InterPro"/>
</dbReference>
<evidence type="ECO:0000256" key="2">
    <source>
        <dbReference type="SAM" id="MobiDB-lite"/>
    </source>
</evidence>
<dbReference type="AlphaFoldDB" id="A0A397VFD0"/>
<dbReference type="PANTHER" id="PTHR28208:SF1">
    <property type="entry name" value="FILAMENT ORGANIZATION PROTEIN APP1-LIKE, PUTATIVE (AFU_ORTHOLOGUE AFUA_1G06650)-RELATED"/>
    <property type="match status" value="1"/>
</dbReference>
<feature type="region of interest" description="Disordered" evidence="2">
    <location>
        <begin position="126"/>
        <end position="156"/>
    </location>
</feature>
<comment type="caution">
    <text evidence="4">The sequence shown here is derived from an EMBL/GenBank/DDBJ whole genome shotgun (WGS) entry which is preliminary data.</text>
</comment>
<gene>
    <name evidence="4" type="ORF">C2G38_2185745</name>
</gene>
<dbReference type="OrthoDB" id="2117591at2759"/>
<evidence type="ECO:0000313" key="4">
    <source>
        <dbReference type="EMBL" id="RIB18046.1"/>
    </source>
</evidence>
<proteinExistence type="predicted"/>
<reference evidence="4 5" key="1">
    <citation type="submission" date="2018-06" db="EMBL/GenBank/DDBJ databases">
        <title>Comparative genomics reveals the genomic features of Rhizophagus irregularis, R. cerebriforme, R. diaphanum and Gigaspora rosea, and their symbiotic lifestyle signature.</title>
        <authorList>
            <person name="Morin E."/>
            <person name="San Clemente H."/>
            <person name="Chen E.C.H."/>
            <person name="De La Providencia I."/>
            <person name="Hainaut M."/>
            <person name="Kuo A."/>
            <person name="Kohler A."/>
            <person name="Murat C."/>
            <person name="Tang N."/>
            <person name="Roy S."/>
            <person name="Loubradou J."/>
            <person name="Henrissat B."/>
            <person name="Grigoriev I.V."/>
            <person name="Corradi N."/>
            <person name="Roux C."/>
            <person name="Martin F.M."/>
        </authorList>
    </citation>
    <scope>NUCLEOTIDE SEQUENCE [LARGE SCALE GENOMIC DNA]</scope>
    <source>
        <strain evidence="4 5">DAOM 194757</strain>
    </source>
</reference>
<sequence length="574" mass="65421">MSADKIDTAKAELNEAKEELNDLNEEREQHCLLFPTYATKHRLDESNVPKQTDEWNVRIRGWAFSAPKTSRTRDLFIGLASRIAGVKQSDASYELLKDRTNLFWASNMDSKTEFVVKVIGTTETEKMAIEGDPKDDEKKPGEKLKERLDHPEHEKSSTILKPQTGNFNGTLSIKQAIVSKWIDKDKTIVGAVSDAVGGLLNQVGIHDVFGKKSNDTGAIKLLKIEARRHIKDSPLAIPTYSIVNLLEPEGYSVISDIDDTIKQTNILDGARTVFSNTFLNDCKEVSGMANLYHKWYQNGVAIHYVSNSPWQLFPMLRTFFDTYNFPPGSAHLKFYDGVFKSAREQKLHPMESKFVYIRELLRDFPERKFILVGDTGEYDPEIYSTIYRENPTRILRIFVRDVTTEHVKDEPAQSPHHSYAQTFTSTYQYLKTYYKSPEGKEDQKLDETVEQNAEQSVEQNVEQNVQGQENNPQKPKRHNSLSASLMNRLHEDMSSIYSSLHSSSKPDSKHELPAGVSVNPQDQPVDQQNLVTPLEMFHERLNNLKKGIPDGIFSTFTDPSELENDPIIKNALKY</sequence>
<name>A0A397VFD0_9GLOM</name>
<feature type="domain" description="Phosphatidate phosphatase APP1 catalytic" evidence="3">
    <location>
        <begin position="252"/>
        <end position="401"/>
    </location>
</feature>
<dbReference type="InterPro" id="IPR052935">
    <property type="entry name" value="Mg2+_PAP"/>
</dbReference>
<dbReference type="STRING" id="44941.A0A397VFD0"/>
<dbReference type="Pfam" id="PF09949">
    <property type="entry name" value="APP1_cat"/>
    <property type="match status" value="1"/>
</dbReference>
<accession>A0A397VFD0</accession>
<dbReference type="EMBL" id="QKWP01000566">
    <property type="protein sequence ID" value="RIB18046.1"/>
    <property type="molecule type" value="Genomic_DNA"/>
</dbReference>
<feature type="coiled-coil region" evidence="1">
    <location>
        <begin position="3"/>
        <end position="33"/>
    </location>
</feature>
<organism evidence="4 5">
    <name type="scientific">Gigaspora rosea</name>
    <dbReference type="NCBI Taxonomy" id="44941"/>
    <lineage>
        <taxon>Eukaryota</taxon>
        <taxon>Fungi</taxon>
        <taxon>Fungi incertae sedis</taxon>
        <taxon>Mucoromycota</taxon>
        <taxon>Glomeromycotina</taxon>
        <taxon>Glomeromycetes</taxon>
        <taxon>Diversisporales</taxon>
        <taxon>Gigasporaceae</taxon>
        <taxon>Gigaspora</taxon>
    </lineage>
</organism>
<feature type="region of interest" description="Disordered" evidence="2">
    <location>
        <begin position="438"/>
        <end position="479"/>
    </location>
</feature>
<evidence type="ECO:0000313" key="5">
    <source>
        <dbReference type="Proteomes" id="UP000266673"/>
    </source>
</evidence>
<feature type="region of interest" description="Disordered" evidence="2">
    <location>
        <begin position="497"/>
        <end position="524"/>
    </location>
</feature>
<feature type="compositionally biased region" description="Low complexity" evidence="2">
    <location>
        <begin position="450"/>
        <end position="473"/>
    </location>
</feature>
<protein>
    <recommendedName>
        <fullName evidence="3">Phosphatidate phosphatase APP1 catalytic domain-containing protein</fullName>
    </recommendedName>
</protein>
<keyword evidence="1" id="KW-0175">Coiled coil</keyword>
<dbReference type="Proteomes" id="UP000266673">
    <property type="component" value="Unassembled WGS sequence"/>
</dbReference>
<dbReference type="PANTHER" id="PTHR28208">
    <property type="entry name" value="PHOSPHATIDATE PHOSPHATASE APP1"/>
    <property type="match status" value="1"/>
</dbReference>
<feature type="compositionally biased region" description="Basic and acidic residues" evidence="2">
    <location>
        <begin position="438"/>
        <end position="447"/>
    </location>
</feature>
<dbReference type="GO" id="GO:0030479">
    <property type="term" value="C:actin cortical patch"/>
    <property type="evidence" value="ECO:0007669"/>
    <property type="project" value="TreeGrafter"/>
</dbReference>
<evidence type="ECO:0000256" key="1">
    <source>
        <dbReference type="SAM" id="Coils"/>
    </source>
</evidence>